<evidence type="ECO:0000256" key="1">
    <source>
        <dbReference type="ARBA" id="ARBA00010617"/>
    </source>
</evidence>
<keyword evidence="4 7" id="KW-0560">Oxidoreductase</keyword>
<evidence type="ECO:0000313" key="9">
    <source>
        <dbReference type="EMBL" id="MFC4245817.1"/>
    </source>
</evidence>
<dbReference type="RefSeq" id="WP_246968718.1">
    <property type="nucleotide sequence ID" value="NZ_CP095397.1"/>
</dbReference>
<keyword evidence="6 7" id="KW-0503">Monooxygenase</keyword>
<evidence type="ECO:0000256" key="4">
    <source>
        <dbReference type="ARBA" id="ARBA00023002"/>
    </source>
</evidence>
<dbReference type="GO" id="GO:0004497">
    <property type="term" value="F:monooxygenase activity"/>
    <property type="evidence" value="ECO:0007669"/>
    <property type="project" value="UniProtKB-KW"/>
</dbReference>
<dbReference type="PANTHER" id="PTHR24291:SF50">
    <property type="entry name" value="BIFUNCTIONAL ALBAFLAVENONE MONOOXYGENASE_TERPENE SYNTHASE"/>
    <property type="match status" value="1"/>
</dbReference>
<dbReference type="InterPro" id="IPR050196">
    <property type="entry name" value="Cytochrome_P450_Monoox"/>
</dbReference>
<evidence type="ECO:0000256" key="8">
    <source>
        <dbReference type="SAM" id="MobiDB-lite"/>
    </source>
</evidence>
<evidence type="ECO:0000256" key="7">
    <source>
        <dbReference type="RuleBase" id="RU000461"/>
    </source>
</evidence>
<proteinExistence type="inferred from homology"/>
<evidence type="ECO:0000256" key="3">
    <source>
        <dbReference type="ARBA" id="ARBA00022723"/>
    </source>
</evidence>
<sequence>MASNTITETDVVAGRRPPGPSGLPVVGNLHRYLRGPLAFVESCAREYGDVVYTNVAGETYMVAHPDHVERVLVTDDHRFRKAELGQGRLEPIFGNGLVVSDGEYWRRQRTRMQPAFRPDRIAAYAEVMRRQAAATAERWVPGQTIQVDEEMRRLTLGILVQSLFGTDLGGREAEIREAFELVMGRFEGVNTWLPGWLPTPANRRFERGRERLDAIVYDLIDERRESAADRDDLLSTLLVAEDERGERMTDEAVRDEVVTLLAAGHDTTALALTYAWHLLGTHPDATDRLHAELEEVLDGATPTLADLSALEYTEAVVSEALRLYPPTHATAREATEDVAFGEYVVPGGSTIFLPQWILHRDGRWWDDPETFRPGRWLEERDRPEYAYFPFGGGPRHCIGHRFATVEARLVLATIASCWRLEPASSDLSIRPVITLRPTDPVEMVVHKR</sequence>
<dbReference type="InterPro" id="IPR001128">
    <property type="entry name" value="Cyt_P450"/>
</dbReference>
<dbReference type="PRINTS" id="PR00385">
    <property type="entry name" value="P450"/>
</dbReference>
<name>A0ABD5NUW0_9EURY</name>
<accession>A0ABD5NUW0</accession>
<dbReference type="PRINTS" id="PR00463">
    <property type="entry name" value="EP450I"/>
</dbReference>
<dbReference type="InterPro" id="IPR036396">
    <property type="entry name" value="Cyt_P450_sf"/>
</dbReference>
<dbReference type="CDD" id="cd20620">
    <property type="entry name" value="CYP132-like"/>
    <property type="match status" value="1"/>
</dbReference>
<protein>
    <submittedName>
        <fullName evidence="9">Cytochrome P450</fullName>
    </submittedName>
</protein>
<keyword evidence="3 7" id="KW-0479">Metal-binding</keyword>
<reference evidence="9 10" key="1">
    <citation type="journal article" date="2014" name="Int. J. Syst. Evol. Microbiol.">
        <title>Complete genome sequence of Corynebacterium casei LMG S-19264T (=DSM 44701T), isolated from a smear-ripened cheese.</title>
        <authorList>
            <consortium name="US DOE Joint Genome Institute (JGI-PGF)"/>
            <person name="Walter F."/>
            <person name="Albersmeier A."/>
            <person name="Kalinowski J."/>
            <person name="Ruckert C."/>
        </authorList>
    </citation>
    <scope>NUCLEOTIDE SEQUENCE [LARGE SCALE GENOMIC DNA]</scope>
    <source>
        <strain evidence="9 10">IBRC-M 10912</strain>
    </source>
</reference>
<dbReference type="GeneID" id="71855230"/>
<dbReference type="AlphaFoldDB" id="A0ABD5NUW0"/>
<dbReference type="PROSITE" id="PS00086">
    <property type="entry name" value="CYTOCHROME_P450"/>
    <property type="match status" value="1"/>
</dbReference>
<dbReference type="Proteomes" id="UP001595821">
    <property type="component" value="Unassembled WGS sequence"/>
</dbReference>
<comment type="similarity">
    <text evidence="1 7">Belongs to the cytochrome P450 family.</text>
</comment>
<comment type="caution">
    <text evidence="9">The sequence shown here is derived from an EMBL/GenBank/DDBJ whole genome shotgun (WGS) entry which is preliminary data.</text>
</comment>
<dbReference type="GO" id="GO:0046872">
    <property type="term" value="F:metal ion binding"/>
    <property type="evidence" value="ECO:0007669"/>
    <property type="project" value="UniProtKB-KW"/>
</dbReference>
<dbReference type="InterPro" id="IPR002401">
    <property type="entry name" value="Cyt_P450_E_grp-I"/>
</dbReference>
<keyword evidence="2 7" id="KW-0349">Heme</keyword>
<evidence type="ECO:0000256" key="6">
    <source>
        <dbReference type="ARBA" id="ARBA00023033"/>
    </source>
</evidence>
<dbReference type="SUPFAM" id="SSF48264">
    <property type="entry name" value="Cytochrome P450"/>
    <property type="match status" value="1"/>
</dbReference>
<gene>
    <name evidence="9" type="ORF">ACFOZ7_02155</name>
</gene>
<dbReference type="Pfam" id="PF00067">
    <property type="entry name" value="p450"/>
    <property type="match status" value="1"/>
</dbReference>
<evidence type="ECO:0000256" key="5">
    <source>
        <dbReference type="ARBA" id="ARBA00023004"/>
    </source>
</evidence>
<dbReference type="Gene3D" id="1.10.630.10">
    <property type="entry name" value="Cytochrome P450"/>
    <property type="match status" value="1"/>
</dbReference>
<evidence type="ECO:0000256" key="2">
    <source>
        <dbReference type="ARBA" id="ARBA00022617"/>
    </source>
</evidence>
<dbReference type="InterPro" id="IPR017972">
    <property type="entry name" value="Cyt_P450_CS"/>
</dbReference>
<dbReference type="EMBL" id="JBHSDJ010000003">
    <property type="protein sequence ID" value="MFC4245817.1"/>
    <property type="molecule type" value="Genomic_DNA"/>
</dbReference>
<evidence type="ECO:0000313" key="10">
    <source>
        <dbReference type="Proteomes" id="UP001595821"/>
    </source>
</evidence>
<keyword evidence="5 7" id="KW-0408">Iron</keyword>
<organism evidence="9 10">
    <name type="scientific">Natribaculum luteum</name>
    <dbReference type="NCBI Taxonomy" id="1586232"/>
    <lineage>
        <taxon>Archaea</taxon>
        <taxon>Methanobacteriati</taxon>
        <taxon>Methanobacteriota</taxon>
        <taxon>Stenosarchaea group</taxon>
        <taxon>Halobacteria</taxon>
        <taxon>Halobacteriales</taxon>
        <taxon>Natrialbaceae</taxon>
        <taxon>Natribaculum</taxon>
    </lineage>
</organism>
<feature type="region of interest" description="Disordered" evidence="8">
    <location>
        <begin position="1"/>
        <end position="20"/>
    </location>
</feature>
<dbReference type="PANTHER" id="PTHR24291">
    <property type="entry name" value="CYTOCHROME P450 FAMILY 4"/>
    <property type="match status" value="1"/>
</dbReference>